<keyword evidence="1" id="KW-1017">Isopeptide bond</keyword>
<comment type="caution">
    <text evidence="10">The sequence shown here is derived from an EMBL/GenBank/DDBJ whole genome shotgun (WGS) entry which is preliminary data.</text>
</comment>
<feature type="compositionally biased region" description="Basic and acidic residues" evidence="8">
    <location>
        <begin position="346"/>
        <end position="369"/>
    </location>
</feature>
<proteinExistence type="predicted"/>
<name>A0A9Q0YTX7_HOLLE</name>
<dbReference type="Pfam" id="PF06467">
    <property type="entry name" value="zf-FCS"/>
    <property type="match status" value="2"/>
</dbReference>
<dbReference type="InterPro" id="IPR010507">
    <property type="entry name" value="Znf_MYM"/>
</dbReference>
<evidence type="ECO:0000256" key="8">
    <source>
        <dbReference type="SAM" id="MobiDB-lite"/>
    </source>
</evidence>
<feature type="compositionally biased region" description="Basic and acidic residues" evidence="8">
    <location>
        <begin position="108"/>
        <end position="117"/>
    </location>
</feature>
<feature type="compositionally biased region" description="Basic and acidic residues" evidence="8">
    <location>
        <begin position="582"/>
        <end position="591"/>
    </location>
</feature>
<dbReference type="Pfam" id="PF25561">
    <property type="entry name" value="QRICH1"/>
    <property type="match status" value="1"/>
</dbReference>
<evidence type="ECO:0000256" key="4">
    <source>
        <dbReference type="ARBA" id="ARBA00022737"/>
    </source>
</evidence>
<dbReference type="SMART" id="SM00746">
    <property type="entry name" value="TRASH"/>
    <property type="match status" value="10"/>
</dbReference>
<evidence type="ECO:0000256" key="2">
    <source>
        <dbReference type="ARBA" id="ARBA00022553"/>
    </source>
</evidence>
<feature type="domain" description="TRASH" evidence="9">
    <location>
        <begin position="979"/>
        <end position="1016"/>
    </location>
</feature>
<organism evidence="10 11">
    <name type="scientific">Holothuria leucospilota</name>
    <name type="common">Black long sea cucumber</name>
    <name type="synonym">Mertensiothuria leucospilota</name>
    <dbReference type="NCBI Taxonomy" id="206669"/>
    <lineage>
        <taxon>Eukaryota</taxon>
        <taxon>Metazoa</taxon>
        <taxon>Echinodermata</taxon>
        <taxon>Eleutherozoa</taxon>
        <taxon>Echinozoa</taxon>
        <taxon>Holothuroidea</taxon>
        <taxon>Aspidochirotacea</taxon>
        <taxon>Aspidochirotida</taxon>
        <taxon>Holothuriidae</taxon>
        <taxon>Holothuria</taxon>
    </lineage>
</organism>
<keyword evidence="3" id="KW-0479">Metal-binding</keyword>
<evidence type="ECO:0000256" key="6">
    <source>
        <dbReference type="ARBA" id="ARBA00022833"/>
    </source>
</evidence>
<keyword evidence="11" id="KW-1185">Reference proteome</keyword>
<dbReference type="OrthoDB" id="10025028at2759"/>
<dbReference type="GO" id="GO:0008270">
    <property type="term" value="F:zinc ion binding"/>
    <property type="evidence" value="ECO:0007669"/>
    <property type="project" value="UniProtKB-KW"/>
</dbReference>
<dbReference type="InterPro" id="IPR011017">
    <property type="entry name" value="TRASH_dom"/>
</dbReference>
<dbReference type="Pfam" id="PF12012">
    <property type="entry name" value="DUF3504"/>
    <property type="match status" value="1"/>
</dbReference>
<feature type="region of interest" description="Disordered" evidence="8">
    <location>
        <begin position="1"/>
        <end position="762"/>
    </location>
</feature>
<evidence type="ECO:0000256" key="7">
    <source>
        <dbReference type="ARBA" id="ARBA00022843"/>
    </source>
</evidence>
<feature type="compositionally biased region" description="Basic and acidic residues" evidence="8">
    <location>
        <begin position="616"/>
        <end position="631"/>
    </location>
</feature>
<feature type="compositionally biased region" description="Low complexity" evidence="8">
    <location>
        <begin position="731"/>
        <end position="741"/>
    </location>
</feature>
<dbReference type="InterPro" id="IPR021893">
    <property type="entry name" value="ZMYM2-like_C"/>
</dbReference>
<feature type="compositionally biased region" description="Acidic residues" evidence="8">
    <location>
        <begin position="316"/>
        <end position="345"/>
    </location>
</feature>
<feature type="compositionally biased region" description="Basic and acidic residues" evidence="8">
    <location>
        <begin position="289"/>
        <end position="314"/>
    </location>
</feature>
<feature type="compositionally biased region" description="Basic and acidic residues" evidence="8">
    <location>
        <begin position="66"/>
        <end position="96"/>
    </location>
</feature>
<evidence type="ECO:0000313" key="10">
    <source>
        <dbReference type="EMBL" id="KAJ8027207.1"/>
    </source>
</evidence>
<feature type="region of interest" description="Disordered" evidence="8">
    <location>
        <begin position="1377"/>
        <end position="1398"/>
    </location>
</feature>
<reference evidence="10" key="1">
    <citation type="submission" date="2021-10" db="EMBL/GenBank/DDBJ databases">
        <title>Tropical sea cucumber genome reveals ecological adaptation and Cuvierian tubules defense mechanism.</title>
        <authorList>
            <person name="Chen T."/>
        </authorList>
    </citation>
    <scope>NUCLEOTIDE SEQUENCE</scope>
    <source>
        <strain evidence="10">Nanhai2018</strain>
        <tissue evidence="10">Muscle</tissue>
    </source>
</reference>
<dbReference type="PANTHER" id="PTHR45736:SF1">
    <property type="entry name" value="WITHOUT CHILDREN, ISOFORM B"/>
    <property type="match status" value="1"/>
</dbReference>
<feature type="compositionally biased region" description="Basic and acidic residues" evidence="8">
    <location>
        <begin position="400"/>
        <end position="428"/>
    </location>
</feature>
<feature type="domain" description="TRASH" evidence="9">
    <location>
        <begin position="836"/>
        <end position="875"/>
    </location>
</feature>
<feature type="domain" description="TRASH" evidence="9">
    <location>
        <begin position="1219"/>
        <end position="1254"/>
    </location>
</feature>
<keyword evidence="7" id="KW-0832">Ubl conjugation</keyword>
<feature type="compositionally biased region" description="Basic and acidic residues" evidence="8">
    <location>
        <begin position="436"/>
        <end position="455"/>
    </location>
</feature>
<feature type="domain" description="TRASH" evidence="9">
    <location>
        <begin position="1265"/>
        <end position="1300"/>
    </location>
</feature>
<feature type="compositionally biased region" description="Acidic residues" evidence="8">
    <location>
        <begin position="560"/>
        <end position="574"/>
    </location>
</feature>
<feature type="region of interest" description="Disordered" evidence="8">
    <location>
        <begin position="1595"/>
        <end position="1637"/>
    </location>
</feature>
<feature type="compositionally biased region" description="Basic and acidic residues" evidence="8">
    <location>
        <begin position="711"/>
        <end position="727"/>
    </location>
</feature>
<keyword evidence="6" id="KW-0862">Zinc</keyword>
<feature type="region of interest" description="Disordered" evidence="8">
    <location>
        <begin position="1539"/>
        <end position="1560"/>
    </location>
</feature>
<accession>A0A9Q0YTX7</accession>
<feature type="compositionally biased region" description="Acidic residues" evidence="8">
    <location>
        <begin position="251"/>
        <end position="281"/>
    </location>
</feature>
<dbReference type="PANTHER" id="PTHR45736">
    <property type="entry name" value="ZINC FINGER MYM-TYPE PROTEIN"/>
    <property type="match status" value="1"/>
</dbReference>
<feature type="compositionally biased region" description="Low complexity" evidence="8">
    <location>
        <begin position="1608"/>
        <end position="1618"/>
    </location>
</feature>
<dbReference type="InterPro" id="IPR057926">
    <property type="entry name" value="QRICH1_dom"/>
</dbReference>
<evidence type="ECO:0000256" key="1">
    <source>
        <dbReference type="ARBA" id="ARBA00022499"/>
    </source>
</evidence>
<dbReference type="InterPro" id="IPR051284">
    <property type="entry name" value="ZnF_MYMT-QRICH1"/>
</dbReference>
<feature type="compositionally biased region" description="Basic and acidic residues" evidence="8">
    <location>
        <begin position="747"/>
        <end position="760"/>
    </location>
</feature>
<feature type="compositionally biased region" description="Pro residues" evidence="8">
    <location>
        <begin position="1545"/>
        <end position="1555"/>
    </location>
</feature>
<feature type="domain" description="TRASH" evidence="9">
    <location>
        <begin position="1306"/>
        <end position="1342"/>
    </location>
</feature>
<gene>
    <name evidence="10" type="ORF">HOLleu_32282</name>
</gene>
<sequence length="1967" mass="217543">MASTEDNIVSAEKSTNEEIPDTVDGAESGIKDLVSFPQENDDDLSGVQGDEDVEEGGEGTGELIFQEEKEEKTDDVTAPKPPEEQDTSEKQTREESTVGGMDGVVEGVLERVEKSEESSVGGLNAGQDGSSADDADAKDEEVALADGVEERIEPSEESAVSEQNAGDGPGANDAEVEGSDAGKRGEEAVLGEEKEGSQGDEGVVETFENEAVKENDSPPEVTAEGGVSNIPEEDKSEDVPAEGELLKDTPPEGEDVEPQIGDDDDALLEMEDGEENDEIEKPDEASSSIREEEKDDKSKSDDLDGESMMEKWNLDGEIEGDGDDGFQEAVGDDELMETDEFDELENAIKRQSENKKEDANEGSSFKEDSNQDDDNLLSSEPMEDDDEKDAPTETESASGSKDDKESQEMETEEKAESKEERIDSKEEGADLMEEGADTKERAVSKEEAASKKEGADSVVEGADLKEGGANSKEEGEESKEEGTASKEEGRASKEEGTASKEEEVDTKEKGADSKEEKADSKEEEAKAEGGESENKQVASDVEADSKDQLSDSQEMWMQYDGEDLLETMVSDEDSEKQAYQTDRADVEKSDKSATGTDDAMEVDSDATVKVTEQPQEVDKTDSQEKKSENKEPSPIADETDIIDMIEERTVSPLLQEKSNISKGTTDKTSEAKSALQGEKKPPDNVVVVEDDGSKDDTKTSEGDTTVESTEEGDKSKDSSLSSSEDKKRRSGGISISSIVSRLTQNLSEKKPEKEDVKSASDKSMPVITQVKTLAQDPPKEKVGRKQVYRKEDVVNRCSQCFNPFLSLNPIKHNNAVFCSTDCLQKKTGMSGDSLACTNCKTAFQPNSTGSCSLKVGMSQKPFCSQTCKNDYQKRAKPCSNCGEDISGTNSAFMAQVGDEGKFMEFCSQSCVETYEKKLKEQPPPTTKKDSSGEKKMCSMCLKVTLIKHEVKFRGSYFHMCGPECFASFRRKNNLSLRTCNQCGTTCYNEHSPGEEKDGHKVFFCSQKCLEVFQHSRALSEPCFSCKTMYKQGMLIEGKSSNGKVYKFCSQDCLKKGLPGNTSSTAAETISNSSRIKTTNVVSVQGPRMATQVQVANVKPVVQPKGVQPSGTDPAAPAQKQGFIPCNHCKKVQRPLYHLTMSDSSLRNFCSYPCVIAFQAQFNVPPVTLPQETLLLRCGQCQIGFSHRPKTLDYQGETRLFCAESCLEDFKRTQSVIAICDCCFEEKILFEETNFLGKARYFCSPGCSLIFKNQFVKRIGLRCAMCDYCSTMCKVSTVSVLGGIKKRFCGDECKESYNQWYNRMARCEGCKRMGCELTESFRWRGKVKRVCNEQCLLLFYTQQNVPDMGTQLQSELNPMDKATENGVGSVGIPTITNVKSLAGPPNSSDTPTQPKAPMAHKQTQITTNTIFVKPPPPPPTPPPPAPKQVKNKITLCKPYAVSKSVTCKPITKNAEAQADFQPVFVPVPVPIFVPVPMQMYTTPVPQPFPVPIPVPTPMFVPVAYTNCDRLMESIEEVMNTIPSDPLEADILMMATAIAGKEESTRKPPPPAEPSSPPEDISDLLPLEEEEVPDLPNKFLEGDSDIAGMLAEGLETLDSSDLFPEERVTRSSSRITRSSSHAAEDSEPQTSRRSRTRGAKRVCLEALDDTESSQSPESVKEDVRPDIGPAAYSFYLQQMEKAEPVDEKLKPNLTLASVDELHYCLCRFVKEARQPDGEMYSADTLYLILLSIQKYLMTNKRKENIFMDPYFVTFSNLLHERLAEHTIITDPMADTSISTTCLDEEFLWESKQLGAHSPSVLLSTILYFCTKELMLKTVAMHKDLAFCRVQRLVRKDSKGQRIPYVRFIPSPENSNKDESGKSKKRPLEIDYSLELKLNSKQPLRCPVKLHEFYLSKCPENVKNSMNTFYVVPERACVPDSPLWYSDKPMSDRMIERYLYRHLMVKDVHEYWEMLRLKKEEGSEDSDDDD</sequence>
<evidence type="ECO:0000256" key="3">
    <source>
        <dbReference type="ARBA" id="ARBA00022723"/>
    </source>
</evidence>
<keyword evidence="2" id="KW-0597">Phosphoprotein</keyword>
<feature type="compositionally biased region" description="Basic and acidic residues" evidence="8">
    <location>
        <begin position="480"/>
        <end position="534"/>
    </location>
</feature>
<evidence type="ECO:0000259" key="9">
    <source>
        <dbReference type="SMART" id="SM00746"/>
    </source>
</evidence>
<keyword evidence="5" id="KW-0863">Zinc-finger</keyword>
<dbReference type="Proteomes" id="UP001152320">
    <property type="component" value="Chromosome 16"/>
</dbReference>
<feature type="domain" description="TRASH" evidence="9">
    <location>
        <begin position="1022"/>
        <end position="1060"/>
    </location>
</feature>
<feature type="domain" description="TRASH" evidence="9">
    <location>
        <begin position="937"/>
        <end position="972"/>
    </location>
</feature>
<keyword evidence="4" id="KW-0677">Repeat</keyword>
<evidence type="ECO:0000313" key="11">
    <source>
        <dbReference type="Proteomes" id="UP001152320"/>
    </source>
</evidence>
<protein>
    <submittedName>
        <fullName evidence="10">Zinc finger MYM-type protein 3</fullName>
    </submittedName>
</protein>
<feature type="domain" description="TRASH" evidence="9">
    <location>
        <begin position="1125"/>
        <end position="1161"/>
    </location>
</feature>
<evidence type="ECO:0000256" key="5">
    <source>
        <dbReference type="ARBA" id="ARBA00022771"/>
    </source>
</evidence>
<feature type="compositionally biased region" description="Acidic residues" evidence="8">
    <location>
        <begin position="131"/>
        <end position="143"/>
    </location>
</feature>
<dbReference type="EMBL" id="JAIZAY010000016">
    <property type="protein sequence ID" value="KAJ8027207.1"/>
    <property type="molecule type" value="Genomic_DNA"/>
</dbReference>
<feature type="compositionally biased region" description="Basic and acidic residues" evidence="8">
    <location>
        <begin position="180"/>
        <end position="197"/>
    </location>
</feature>
<feature type="compositionally biased region" description="Acidic residues" evidence="8">
    <location>
        <begin position="39"/>
        <end position="57"/>
    </location>
</feature>
<feature type="domain" description="TRASH" evidence="9">
    <location>
        <begin position="1177"/>
        <end position="1213"/>
    </location>
</feature>
<feature type="compositionally biased region" description="Polar residues" evidence="8">
    <location>
        <begin position="1377"/>
        <end position="1392"/>
    </location>
</feature>
<feature type="compositionally biased region" description="Acidic residues" evidence="8">
    <location>
        <begin position="370"/>
        <end position="388"/>
    </location>
</feature>
<feature type="domain" description="TRASH" evidence="9">
    <location>
        <begin position="878"/>
        <end position="918"/>
    </location>
</feature>